<evidence type="ECO:0000256" key="7">
    <source>
        <dbReference type="SAM" id="MobiDB-lite"/>
    </source>
</evidence>
<accession>A0AAV9J5U3</accession>
<dbReference type="InterPro" id="IPR013258">
    <property type="entry name" value="Striatin_N"/>
</dbReference>
<comment type="caution">
    <text evidence="9">The sequence shown here is derived from an EMBL/GenBank/DDBJ whole genome shotgun (WGS) entry which is preliminary data.</text>
</comment>
<dbReference type="PANTHER" id="PTHR15653">
    <property type="entry name" value="STRIATIN"/>
    <property type="match status" value="1"/>
</dbReference>
<feature type="compositionally biased region" description="Polar residues" evidence="7">
    <location>
        <begin position="429"/>
        <end position="438"/>
    </location>
</feature>
<dbReference type="SUPFAM" id="SSF50978">
    <property type="entry name" value="WD40 repeat-like"/>
    <property type="match status" value="1"/>
</dbReference>
<dbReference type="InterPro" id="IPR036322">
    <property type="entry name" value="WD40_repeat_dom_sf"/>
</dbReference>
<dbReference type="InterPro" id="IPR015943">
    <property type="entry name" value="WD40/YVTN_repeat-like_dom_sf"/>
</dbReference>
<feature type="repeat" description="WD" evidence="6">
    <location>
        <begin position="851"/>
        <end position="885"/>
    </location>
</feature>
<feature type="region of interest" description="Disordered" evidence="7">
    <location>
        <begin position="710"/>
        <end position="737"/>
    </location>
</feature>
<dbReference type="InterPro" id="IPR001680">
    <property type="entry name" value="WD40_rpt"/>
</dbReference>
<comment type="similarity">
    <text evidence="1">Belongs to the WD repeat striatin family.</text>
</comment>
<evidence type="ECO:0000256" key="4">
    <source>
        <dbReference type="ARBA" id="ARBA00022860"/>
    </source>
</evidence>
<protein>
    <recommendedName>
        <fullName evidence="8">Striatin N-terminal domain-containing protein</fullName>
    </recommendedName>
</protein>
<evidence type="ECO:0000256" key="6">
    <source>
        <dbReference type="PROSITE-ProRule" id="PRU00221"/>
    </source>
</evidence>
<dbReference type="EMBL" id="JAVFHQ010000077">
    <property type="protein sequence ID" value="KAK4540011.1"/>
    <property type="molecule type" value="Genomic_DNA"/>
</dbReference>
<dbReference type="GO" id="GO:0005516">
    <property type="term" value="F:calmodulin binding"/>
    <property type="evidence" value="ECO:0007669"/>
    <property type="project" value="UniProtKB-KW"/>
</dbReference>
<evidence type="ECO:0000256" key="1">
    <source>
        <dbReference type="ARBA" id="ARBA00009616"/>
    </source>
</evidence>
<feature type="compositionally biased region" description="Low complexity" evidence="7">
    <location>
        <begin position="245"/>
        <end position="257"/>
    </location>
</feature>
<dbReference type="SMART" id="SM00320">
    <property type="entry name" value="WD40"/>
    <property type="match status" value="5"/>
</dbReference>
<organism evidence="9 10">
    <name type="scientific">Oleoguttula mirabilis</name>
    <dbReference type="NCBI Taxonomy" id="1507867"/>
    <lineage>
        <taxon>Eukaryota</taxon>
        <taxon>Fungi</taxon>
        <taxon>Dikarya</taxon>
        <taxon>Ascomycota</taxon>
        <taxon>Pezizomycotina</taxon>
        <taxon>Dothideomycetes</taxon>
        <taxon>Dothideomycetidae</taxon>
        <taxon>Mycosphaerellales</taxon>
        <taxon>Teratosphaeriaceae</taxon>
        <taxon>Oleoguttula</taxon>
    </lineage>
</organism>
<dbReference type="InterPro" id="IPR020472">
    <property type="entry name" value="WD40_PAC1"/>
</dbReference>
<reference evidence="9 10" key="1">
    <citation type="submission" date="2021-11" db="EMBL/GenBank/DDBJ databases">
        <title>Black yeast isolated from Biological Soil Crust.</title>
        <authorList>
            <person name="Kurbessoian T."/>
        </authorList>
    </citation>
    <scope>NUCLEOTIDE SEQUENCE [LARGE SCALE GENOMIC DNA]</scope>
    <source>
        <strain evidence="9 10">CCFEE 5522</strain>
    </source>
</reference>
<dbReference type="Pfam" id="PF08232">
    <property type="entry name" value="Striatin"/>
    <property type="match status" value="1"/>
</dbReference>
<name>A0AAV9J5U3_9PEZI</name>
<dbReference type="Pfam" id="PF00400">
    <property type="entry name" value="WD40"/>
    <property type="match status" value="5"/>
</dbReference>
<evidence type="ECO:0000256" key="2">
    <source>
        <dbReference type="ARBA" id="ARBA00022574"/>
    </source>
</evidence>
<feature type="compositionally biased region" description="Polar residues" evidence="7">
    <location>
        <begin position="298"/>
        <end position="321"/>
    </location>
</feature>
<dbReference type="AlphaFoldDB" id="A0AAV9J5U3"/>
<feature type="region of interest" description="Disordered" evidence="7">
    <location>
        <begin position="658"/>
        <end position="695"/>
    </location>
</feature>
<feature type="region of interest" description="Disordered" evidence="7">
    <location>
        <begin position="356"/>
        <end position="451"/>
    </location>
</feature>
<keyword evidence="3" id="KW-0677">Repeat</keyword>
<sequence length="930" mass="98533">MAFQQQGGMGNGGQGGPGEHHGPQGTEYTLQGVMRFLQIEWHNHERARNSWDIERAEMKAKIAKQEGECRHAKRINEQLDRQVRMLEMALKNERAKSKKAANGQAAEAEADKEGGEMKGGRRKGAGEEVNGEVKESKPGEERRRPRAQALVDMCSVHVDIVLTLGVALSSLPHNSFLATADPQDQSEKEREQYLDNTTKYLKNCMKEIQYLLTPPQHPPPPQLLPNGNYTGLPEPPLSVEDIYARHQQQRNQRQPGQALPQPSAMPNHQPPPVPNSLPQTSLGQQQVQTGYRDYAPDVSNQPPSESLQQAAQHNQASYEDQNQVEAVTHTYDARGRAVQEELPQPLRQIRQPADADGWTFDDEQPPLQTDNSPSDLPGAQPRRPDTDLFPSAANNNTHMSAKSPSRSGPGSHRRKSSGSQAMARRRSSQGKSGTSTGESHADEAGTMTSQDPTQFRVKFALRGHLDVVRSVIFSGGGSPGEPEVCTAGDDGTIKRWILPASYQQNFGGGNPSSSSSQPSGMPPPPTDLDIPAYFTHRGHDGIVTSLAACPASTGFSTGGRANGDGWIFSGGQDATVRVWERGRVDPKATLEGHTDAVWAVCVLPATVGAVFGSSSSGGNGQGSTTPSAIANFGGPPDRLLLVSGSADGTVKVWAVSAPPLTSSAGTGSRRGVGGARRHSVTSGSNFPSSPQPSVASSTTFSYTLIHTIARPARDEDGNGDGDGNGSSGTPVASPTCITPLGASGETFVVSYTDSTILIFDTRTGEEVIGMAANETYDGTMGTSINTVVATSLGLEGTGTSAVDAARGMEAEEVGAGATGGREGVEGVVISGHEDRFVRFFDGNSGQCTYTMLAHPSAISSLALSKDGREAVSAGHDASIRFWSLEKRICTQDVVSHRAMRGEGVCAVAWSGDGRLVVSAGGDGVGKVFVR</sequence>
<feature type="compositionally biased region" description="Basic and acidic residues" evidence="7">
    <location>
        <begin position="109"/>
        <end position="119"/>
    </location>
</feature>
<dbReference type="Proteomes" id="UP001324427">
    <property type="component" value="Unassembled WGS sequence"/>
</dbReference>
<dbReference type="Gene3D" id="2.130.10.10">
    <property type="entry name" value="YVTN repeat-like/Quinoprotein amine dehydrogenase"/>
    <property type="match status" value="2"/>
</dbReference>
<feature type="domain" description="Striatin N-terminal" evidence="8">
    <location>
        <begin position="29"/>
        <end position="216"/>
    </location>
</feature>
<evidence type="ECO:0000256" key="3">
    <source>
        <dbReference type="ARBA" id="ARBA00022737"/>
    </source>
</evidence>
<dbReference type="PANTHER" id="PTHR15653:SF0">
    <property type="entry name" value="CONNECTOR OF KINASE TO AP-1, ISOFORM E"/>
    <property type="match status" value="1"/>
</dbReference>
<feature type="compositionally biased region" description="Polar residues" evidence="7">
    <location>
        <begin position="276"/>
        <end position="289"/>
    </location>
</feature>
<feature type="compositionally biased region" description="Basic and acidic residues" evidence="7">
    <location>
        <begin position="131"/>
        <end position="143"/>
    </location>
</feature>
<keyword evidence="4" id="KW-0112">Calmodulin-binding</keyword>
<feature type="compositionally biased region" description="Polar residues" evidence="7">
    <location>
        <begin position="680"/>
        <end position="695"/>
    </location>
</feature>
<proteinExistence type="inferred from homology"/>
<feature type="region of interest" description="Disordered" evidence="7">
    <location>
        <begin position="93"/>
        <end position="145"/>
    </location>
</feature>
<evidence type="ECO:0000256" key="5">
    <source>
        <dbReference type="ARBA" id="ARBA00023054"/>
    </source>
</evidence>
<dbReference type="PRINTS" id="PR00320">
    <property type="entry name" value="GPROTEINBRPT"/>
</dbReference>
<feature type="region of interest" description="Disordered" evidence="7">
    <location>
        <begin position="211"/>
        <end position="321"/>
    </location>
</feature>
<evidence type="ECO:0000259" key="8">
    <source>
        <dbReference type="Pfam" id="PF08232"/>
    </source>
</evidence>
<feature type="region of interest" description="Disordered" evidence="7">
    <location>
        <begin position="1"/>
        <end position="26"/>
    </location>
</feature>
<dbReference type="PROSITE" id="PS50082">
    <property type="entry name" value="WD_REPEATS_2"/>
    <property type="match status" value="2"/>
</dbReference>
<dbReference type="InterPro" id="IPR051488">
    <property type="entry name" value="WD_repeat_striatin"/>
</dbReference>
<evidence type="ECO:0000313" key="10">
    <source>
        <dbReference type="Proteomes" id="UP001324427"/>
    </source>
</evidence>
<keyword evidence="5" id="KW-0175">Coiled coil</keyword>
<gene>
    <name evidence="9" type="ORF">LTR36_009909</name>
</gene>
<dbReference type="PROSITE" id="PS50294">
    <property type="entry name" value="WD_REPEATS_REGION"/>
    <property type="match status" value="1"/>
</dbReference>
<feature type="repeat" description="WD" evidence="6">
    <location>
        <begin position="636"/>
        <end position="663"/>
    </location>
</feature>
<keyword evidence="2 6" id="KW-0853">WD repeat</keyword>
<keyword evidence="10" id="KW-1185">Reference proteome</keyword>
<feature type="region of interest" description="Disordered" evidence="7">
    <location>
        <begin position="502"/>
        <end position="527"/>
    </location>
</feature>
<evidence type="ECO:0000313" key="9">
    <source>
        <dbReference type="EMBL" id="KAK4540011.1"/>
    </source>
</evidence>
<dbReference type="Gene3D" id="1.20.5.300">
    <property type="match status" value="1"/>
</dbReference>
<feature type="compositionally biased region" description="Gly residues" evidence="7">
    <location>
        <begin position="7"/>
        <end position="17"/>
    </location>
</feature>